<keyword evidence="1" id="KW-0614">Plasmid</keyword>
<proteinExistence type="predicted"/>
<sequence length="192" mass="22035">MGSDAERITLNVLGALKKIDYCSRNREFKTRLRTYCDLASIKLHLNTKSEERGIGPDPEPGTFMEGVSVGHRDAYVPILHLQHNYIDELIEMMGLNFDKDCSSYFRSFHIHGCGITSFETFMDELKTIVWEHNHFSLRKCPKLIADNLGSVSLLPKKILNELNTNVLQNKKEYGKDHLKLIVENNIKIKLLS</sequence>
<organism evidence="1 2">
    <name type="scientific">Priestia megaterium</name>
    <name type="common">Bacillus megaterium</name>
    <dbReference type="NCBI Taxonomy" id="1404"/>
    <lineage>
        <taxon>Bacteria</taxon>
        <taxon>Bacillati</taxon>
        <taxon>Bacillota</taxon>
        <taxon>Bacilli</taxon>
        <taxon>Bacillales</taxon>
        <taxon>Bacillaceae</taxon>
        <taxon>Priestia</taxon>
    </lineage>
</organism>
<dbReference type="AlphaFoldDB" id="A0A6M6DKX6"/>
<dbReference type="Proteomes" id="UP000501076">
    <property type="component" value="Plasmid pFDU301G"/>
</dbReference>
<accession>A0A6M6DKX6</accession>
<protein>
    <submittedName>
        <fullName evidence="1">Uncharacterized protein</fullName>
    </submittedName>
</protein>
<name>A0A6M6DKX6_PRIMG</name>
<evidence type="ECO:0000313" key="1">
    <source>
        <dbReference type="EMBL" id="QJX74732.1"/>
    </source>
</evidence>
<dbReference type="EMBL" id="CP045269">
    <property type="protein sequence ID" value="QJX74732.1"/>
    <property type="molecule type" value="Genomic_DNA"/>
</dbReference>
<evidence type="ECO:0000313" key="2">
    <source>
        <dbReference type="Proteomes" id="UP000501076"/>
    </source>
</evidence>
<reference evidence="1 2" key="1">
    <citation type="submission" date="2019-10" db="EMBL/GenBank/DDBJ databases">
        <title>Complete genome sequences for adaption low water activity.</title>
        <authorList>
            <person name="Zhao L."/>
            <person name="Zhong J."/>
        </authorList>
    </citation>
    <scope>NUCLEOTIDE SEQUENCE [LARGE SCALE GENOMIC DNA]</scope>
    <source>
        <strain evidence="1 2">FDU301</strain>
        <plasmid evidence="2">pfdu301g</plasmid>
    </source>
</reference>
<geneLocation type="plasmid" evidence="2">
    <name>pfdu301g</name>
</geneLocation>
<gene>
    <name evidence="1" type="ORF">FDZ14_00500</name>
</gene>
<dbReference type="RefSeq" id="WP_171776448.1">
    <property type="nucleotide sequence ID" value="NZ_CP045269.1"/>
</dbReference>